<gene>
    <name evidence="1" type="ORF">MRB53_035159</name>
</gene>
<dbReference type="EMBL" id="CM056820">
    <property type="protein sequence ID" value="KAJ8615787.1"/>
    <property type="molecule type" value="Genomic_DNA"/>
</dbReference>
<reference evidence="1 2" key="1">
    <citation type="journal article" date="2022" name="Hortic Res">
        <title>A haplotype resolved chromosomal level avocado genome allows analysis of novel avocado genes.</title>
        <authorList>
            <person name="Nath O."/>
            <person name="Fletcher S.J."/>
            <person name="Hayward A."/>
            <person name="Shaw L.M."/>
            <person name="Masouleh A.K."/>
            <person name="Furtado A."/>
            <person name="Henry R.J."/>
            <person name="Mitter N."/>
        </authorList>
    </citation>
    <scope>NUCLEOTIDE SEQUENCE [LARGE SCALE GENOMIC DNA]</scope>
    <source>
        <strain evidence="2">cv. Hass</strain>
    </source>
</reference>
<organism evidence="1 2">
    <name type="scientific">Persea americana</name>
    <name type="common">Avocado</name>
    <dbReference type="NCBI Taxonomy" id="3435"/>
    <lineage>
        <taxon>Eukaryota</taxon>
        <taxon>Viridiplantae</taxon>
        <taxon>Streptophyta</taxon>
        <taxon>Embryophyta</taxon>
        <taxon>Tracheophyta</taxon>
        <taxon>Spermatophyta</taxon>
        <taxon>Magnoliopsida</taxon>
        <taxon>Magnoliidae</taxon>
        <taxon>Laurales</taxon>
        <taxon>Lauraceae</taxon>
        <taxon>Persea</taxon>
    </lineage>
</organism>
<proteinExistence type="predicted"/>
<sequence length="610" mass="68280">MESCNSMSQLKQIQAHMTRTGLIAHHFPVSRVLAFCALSDSGNIDHAHLVFTQIPEPNIYIWNTMIRGYTKAKIPEMGFSLFRRMVREQSEMDSRTFVFALKACEQFPRSLEGEALHCQIQKDGFGSDLLVRNGLMHLYVKYGFLGSAHQLFVGSSERDVVSWTTMIDGYAQRNLPDEALKLFCLMVSTNVEPNDVTMIAVLSACSRVGIPTVGRKIHEYIKKSDVPVGVNMLNALVDMYVKCGRSDLAREVFDQMETKDVFTWTSMVNGYAKHGDLKLARQLFDEMPERNVVSWNAIIAGYSQTNLPNEALDLFHEMKAAHVRPTEGTLVSVLSACAQSGCLDLGRWIHRYYVDEKRVQLTVILENALVDMYAKCGSIDTAMNLFEVMPQRDLVTWNSMIAGYAVHGYGEKALMLFKQMKSEVIVPDDITFVGVLSACSHSGLITEGHQYFGSMKRVFGIEPKLEHYSCMIDLLGRVGLLEEALELIRRMPMEPDEAGWGALLNACRMHGNVDVGKHAAEKLLSLNPQDSGVYALLSNMISSSIRVCRERRIPSVSVGTLFSLQEQSCLLCLQEMGHLCFCLEFPDLSQGGRMEVVTNVLMDLFIIASG</sequence>
<protein>
    <submittedName>
        <fullName evidence="1">Uncharacterized protein</fullName>
    </submittedName>
</protein>
<comment type="caution">
    <text evidence="1">The sequence shown here is derived from an EMBL/GenBank/DDBJ whole genome shotgun (WGS) entry which is preliminary data.</text>
</comment>
<evidence type="ECO:0000313" key="1">
    <source>
        <dbReference type="EMBL" id="KAJ8615787.1"/>
    </source>
</evidence>
<accession>A0ACC2K416</accession>
<name>A0ACC2K416_PERAE</name>
<dbReference type="Proteomes" id="UP001234297">
    <property type="component" value="Chromosome 12"/>
</dbReference>
<evidence type="ECO:0000313" key="2">
    <source>
        <dbReference type="Proteomes" id="UP001234297"/>
    </source>
</evidence>
<keyword evidence="2" id="KW-1185">Reference proteome</keyword>